<dbReference type="OrthoDB" id="60033at2759"/>
<evidence type="ECO:0000256" key="9">
    <source>
        <dbReference type="ARBA" id="ARBA00022777"/>
    </source>
</evidence>
<evidence type="ECO:0000256" key="8">
    <source>
        <dbReference type="ARBA" id="ARBA00022745"/>
    </source>
</evidence>
<feature type="transmembrane region" description="Helical" evidence="23">
    <location>
        <begin position="60"/>
        <end position="77"/>
    </location>
</feature>
<dbReference type="PANTHER" id="PTHR24423">
    <property type="entry name" value="TWO-COMPONENT SENSOR HISTIDINE KINASE"/>
    <property type="match status" value="1"/>
</dbReference>
<reference evidence="26" key="1">
    <citation type="submission" date="2019-12" db="EMBL/GenBank/DDBJ databases">
        <authorList>
            <person name="Scholes J."/>
        </authorList>
    </citation>
    <scope>NUCLEOTIDE SEQUENCE</scope>
</reference>
<keyword evidence="15 18" id="KW-0472">Membrane</keyword>
<dbReference type="EMBL" id="CACSLK010000984">
    <property type="protein sequence ID" value="CAA0807170.1"/>
    <property type="molecule type" value="Genomic_DNA"/>
</dbReference>
<comment type="function">
    <text evidence="18">May act early in the ethylene signal transduction pathway, possibly as an ethylene receptor, or as a regulator of the pathway.</text>
</comment>
<dbReference type="PANTHER" id="PTHR24423:SF633">
    <property type="entry name" value="ETHYLENE RECEPTOR 2"/>
    <property type="match status" value="1"/>
</dbReference>
<dbReference type="GO" id="GO:0038199">
    <property type="term" value="F:ethylene receptor activity"/>
    <property type="evidence" value="ECO:0007669"/>
    <property type="project" value="UniProtKB-UniRule"/>
</dbReference>
<dbReference type="GO" id="GO:0010105">
    <property type="term" value="P:negative regulation of ethylene-activated signaling pathway"/>
    <property type="evidence" value="ECO:0007669"/>
    <property type="project" value="UniProtKB-ARBA"/>
</dbReference>
<keyword evidence="12 23" id="KW-1133">Transmembrane helix</keyword>
<dbReference type="SMART" id="SM00065">
    <property type="entry name" value="GAF"/>
    <property type="match status" value="1"/>
</dbReference>
<feature type="cross-link" description="Glycyl lysine isopeptide (Lys-Gly) (interchain with G-Cter in ubiquitin)" evidence="21">
    <location>
        <position position="765"/>
    </location>
</feature>
<organism evidence="26 27">
    <name type="scientific">Striga hermonthica</name>
    <name type="common">Purple witchweed</name>
    <name type="synonym">Buchnera hermonthica</name>
    <dbReference type="NCBI Taxonomy" id="68872"/>
    <lineage>
        <taxon>Eukaryota</taxon>
        <taxon>Viridiplantae</taxon>
        <taxon>Streptophyta</taxon>
        <taxon>Embryophyta</taxon>
        <taxon>Tracheophyta</taxon>
        <taxon>Spermatophyta</taxon>
        <taxon>Magnoliopsida</taxon>
        <taxon>eudicotyledons</taxon>
        <taxon>Gunneridae</taxon>
        <taxon>Pentapetalae</taxon>
        <taxon>asterids</taxon>
        <taxon>lamiids</taxon>
        <taxon>Lamiales</taxon>
        <taxon>Orobanchaceae</taxon>
        <taxon>Buchnereae</taxon>
        <taxon>Striga</taxon>
    </lineage>
</organism>
<evidence type="ECO:0000256" key="17">
    <source>
        <dbReference type="ARBA" id="ARBA00056860"/>
    </source>
</evidence>
<feature type="signal peptide" evidence="24">
    <location>
        <begin position="1"/>
        <end position="23"/>
    </location>
</feature>
<dbReference type="InterPro" id="IPR014525">
    <property type="entry name" value="ETR"/>
</dbReference>
<evidence type="ECO:0000256" key="12">
    <source>
        <dbReference type="ARBA" id="ARBA00022989"/>
    </source>
</evidence>
<feature type="disulfide bond" description="Interchain" evidence="20">
    <location>
        <position position="39"/>
    </location>
</feature>
<comment type="similarity">
    <text evidence="2 18">Belongs to the ethylene receptor family.</text>
</comment>
<dbReference type="GO" id="GO:0004674">
    <property type="term" value="F:protein serine/threonine kinase activity"/>
    <property type="evidence" value="ECO:0007669"/>
    <property type="project" value="UniProtKB-ARBA"/>
</dbReference>
<keyword evidence="20" id="KW-1015">Disulfide bond</keyword>
<evidence type="ECO:0000256" key="6">
    <source>
        <dbReference type="ARBA" id="ARBA00022723"/>
    </source>
</evidence>
<dbReference type="SUPFAM" id="SSF52172">
    <property type="entry name" value="CheY-like"/>
    <property type="match status" value="1"/>
</dbReference>
<evidence type="ECO:0000256" key="3">
    <source>
        <dbReference type="ARBA" id="ARBA00022553"/>
    </source>
</evidence>
<feature type="binding site" evidence="19">
    <location>
        <position position="102"/>
    </location>
    <ligand>
        <name>Cu cation</name>
        <dbReference type="ChEBI" id="CHEBI:23378"/>
    </ligand>
</feature>
<keyword evidence="9 18" id="KW-0418">Kinase</keyword>
<gene>
    <name evidence="26" type="ORF">SHERM_10035</name>
</gene>
<dbReference type="PIRSF" id="PIRSF026389">
    <property type="entry name" value="Ethyln_sen_HK"/>
    <property type="match status" value="1"/>
</dbReference>
<comment type="cofactor">
    <cofactor evidence="19">
        <name>Cu cation</name>
        <dbReference type="ChEBI" id="CHEBI:23378"/>
    </cofactor>
    <text evidence="19">Binds 1 copper ion per dimer.</text>
</comment>
<keyword evidence="16 18" id="KW-0675">Receptor</keyword>
<dbReference type="GO" id="GO:0000155">
    <property type="term" value="F:phosphorelay sensor kinase activity"/>
    <property type="evidence" value="ECO:0007669"/>
    <property type="project" value="InterPro"/>
</dbReference>
<dbReference type="SMART" id="SM00448">
    <property type="entry name" value="REC"/>
    <property type="match status" value="1"/>
</dbReference>
<keyword evidence="4 18" id="KW-0808">Transferase</keyword>
<keyword evidence="14 18" id="KW-0902">Two-component regulatory system</keyword>
<evidence type="ECO:0000256" key="10">
    <source>
        <dbReference type="ARBA" id="ARBA00022824"/>
    </source>
</evidence>
<dbReference type="Gene3D" id="1.10.287.130">
    <property type="match status" value="1"/>
</dbReference>
<dbReference type="GO" id="GO:0051740">
    <property type="term" value="F:ethylene binding"/>
    <property type="evidence" value="ECO:0007669"/>
    <property type="project" value="UniProtKB-UniRule"/>
</dbReference>
<keyword evidence="10 18" id="KW-0256">Endoplasmic reticulum</keyword>
<keyword evidence="3 22" id="KW-0597">Phosphoprotein</keyword>
<proteinExistence type="inferred from homology"/>
<evidence type="ECO:0000256" key="7">
    <source>
        <dbReference type="ARBA" id="ARBA00022741"/>
    </source>
</evidence>
<dbReference type="GO" id="GO:0005789">
    <property type="term" value="C:endoplasmic reticulum membrane"/>
    <property type="evidence" value="ECO:0007669"/>
    <property type="project" value="UniProtKB-SubCell"/>
</dbReference>
<evidence type="ECO:0000256" key="16">
    <source>
        <dbReference type="ARBA" id="ARBA00023170"/>
    </source>
</evidence>
<dbReference type="Pfam" id="PF00072">
    <property type="entry name" value="Response_reg"/>
    <property type="match status" value="1"/>
</dbReference>
<keyword evidence="24" id="KW-0732">Signal</keyword>
<feature type="disulfide bond" description="Interchain" evidence="20">
    <location>
        <position position="37"/>
    </location>
</feature>
<protein>
    <recommendedName>
        <fullName evidence="18">Ethylene receptor</fullName>
    </recommendedName>
</protein>
<keyword evidence="6 18" id="KW-0479">Metal-binding</keyword>
<evidence type="ECO:0000256" key="20">
    <source>
        <dbReference type="PIRSR" id="PIRSR026389-3"/>
    </source>
</evidence>
<dbReference type="InterPro" id="IPR003018">
    <property type="entry name" value="GAF"/>
</dbReference>
<feature type="domain" description="Response regulatory" evidence="25">
    <location>
        <begin position="663"/>
        <end position="780"/>
    </location>
</feature>
<dbReference type="InterPro" id="IPR003661">
    <property type="entry name" value="HisK_dim/P_dom"/>
</dbReference>
<feature type="transmembrane region" description="Helical" evidence="23">
    <location>
        <begin position="84"/>
        <end position="104"/>
    </location>
</feature>
<dbReference type="SUPFAM" id="SSF47384">
    <property type="entry name" value="Homodimeric domain of signal transducing histidine kinase"/>
    <property type="match status" value="1"/>
</dbReference>
<evidence type="ECO:0000256" key="1">
    <source>
        <dbReference type="ARBA" id="ARBA00004477"/>
    </source>
</evidence>
<evidence type="ECO:0000256" key="14">
    <source>
        <dbReference type="ARBA" id="ARBA00023012"/>
    </source>
</evidence>
<accession>A0A9N7MIE1</accession>
<evidence type="ECO:0000256" key="11">
    <source>
        <dbReference type="ARBA" id="ARBA00022840"/>
    </source>
</evidence>
<comment type="caution">
    <text evidence="26">The sequence shown here is derived from an EMBL/GenBank/DDBJ whole genome shotgun (WGS) entry which is preliminary data.</text>
</comment>
<feature type="modified residue" description="4-aspartylphosphate" evidence="22">
    <location>
        <position position="713"/>
    </location>
</feature>
<evidence type="ECO:0000313" key="26">
    <source>
        <dbReference type="EMBL" id="CAA0807170.1"/>
    </source>
</evidence>
<dbReference type="Gene3D" id="3.40.50.2300">
    <property type="match status" value="1"/>
</dbReference>
<comment type="subcellular location">
    <subcellularLocation>
        <location evidence="1">Endoplasmic reticulum membrane</location>
        <topology evidence="1">Multi-pass membrane protein</topology>
    </subcellularLocation>
</comment>
<evidence type="ECO:0000256" key="15">
    <source>
        <dbReference type="ARBA" id="ARBA00023136"/>
    </source>
</evidence>
<name>A0A9N7MIE1_STRHE</name>
<dbReference type="Gene3D" id="3.30.450.40">
    <property type="match status" value="1"/>
</dbReference>
<dbReference type="InterPro" id="IPR058544">
    <property type="entry name" value="ETR1_N"/>
</dbReference>
<comment type="function">
    <text evidence="17">Ethylene receptor related to bacterial two-component regulators. Acts as a redundant negative regulator of ethylene signaling.</text>
</comment>
<dbReference type="InterPro" id="IPR029016">
    <property type="entry name" value="GAF-like_dom_sf"/>
</dbReference>
<dbReference type="Pfam" id="PF01590">
    <property type="entry name" value="GAF"/>
    <property type="match status" value="1"/>
</dbReference>
<dbReference type="InterPro" id="IPR036097">
    <property type="entry name" value="HisK_dim/P_sf"/>
</dbReference>
<keyword evidence="5 23" id="KW-0812">Transmembrane</keyword>
<dbReference type="Pfam" id="PF00512">
    <property type="entry name" value="HisKA"/>
    <property type="match status" value="1"/>
</dbReference>
<dbReference type="InterPro" id="IPR001789">
    <property type="entry name" value="Sig_transdc_resp-reg_receiver"/>
</dbReference>
<dbReference type="PROSITE" id="PS50110">
    <property type="entry name" value="RESPONSE_REGULATORY"/>
    <property type="match status" value="1"/>
</dbReference>
<sequence>MWAKALAPVLLIALLLVLVPSSAEKENNGALDAEARCNCEDDGGFWTIETILNCQRVSDFMISVAYFSIPIELLYFLSCSTIPFKWVIVEFIAFIVLCGMTHFLNGWTYGPHSFHIMLALTVFKFLTALVSFATAITLVTLLPLLLKLKAREHLLKKKTWDLDREVAIIMKRKEAGLHVRMLTQEIRKSLDRHTILHTTLVELSKVLDLKNCAIWMPNANRTAMNLTHEVRGRTFSSSFSSSVIPYGDPDVLEVKKGGGVRVLDGRSALAVASSAGPGPPGAVAAVRLPMLRVANFKDGGTPEMVPQCYAVLVLVLPSGGGGEEEREGLVRSWGPQELGIVEAVADQVAVAVSHAAVLEESQSMRDRLAEQNRALEQSRLDALMANRARATFERVMSDGLRRPMHSVLGLLSLLQQDDAGALGSEQRLLVDTMVKTGGVLSTLIGDVMGTSGRGRARLETRSFQLHSMIKEAACLAKCLCAYAGCGFVTEVEKTLPDHVMGDERRVFQVILHMVRHLLDGSNGGCRCLTLRVYSAGGSQTGWSEQSWGHWSWNSTDGYVHTRFEVGIRRGGSSQSEDGLALAVYGGHGHYNGELEESLSFTACKKLVKLMQGDIWLTSNPEGFDRSMALVLRFHVPSQATAEHLEPPSSDRLRSENSILRGLRVLLVDADDLNRAVTQKLLEKLGCTVSSVSSGYECLSALGPSASCQVVILDLQLPDLNGFEVSTRIRKFCSRNWPLIVALTGNDDGDVVDRCAGSGMNGFIQKPGTLREISDELKRILMQVNMNRI</sequence>
<evidence type="ECO:0000259" key="25">
    <source>
        <dbReference type="PROSITE" id="PS50110"/>
    </source>
</evidence>
<feature type="chain" id="PRO_5040274408" description="Ethylene receptor" evidence="24">
    <location>
        <begin position="24"/>
        <end position="788"/>
    </location>
</feature>
<evidence type="ECO:0000256" key="4">
    <source>
        <dbReference type="ARBA" id="ARBA00022679"/>
    </source>
</evidence>
<keyword evidence="13 18" id="KW-0186">Copper</keyword>
<evidence type="ECO:0000256" key="5">
    <source>
        <dbReference type="ARBA" id="ARBA00022692"/>
    </source>
</evidence>
<dbReference type="InterPro" id="IPR011006">
    <property type="entry name" value="CheY-like_superfamily"/>
</dbReference>
<dbReference type="AlphaFoldDB" id="A0A9N7MIE1"/>
<keyword evidence="11 18" id="KW-0067">ATP-binding</keyword>
<evidence type="ECO:0000256" key="24">
    <source>
        <dbReference type="SAM" id="SignalP"/>
    </source>
</evidence>
<keyword evidence="7 18" id="KW-0547">Nucleotide-binding</keyword>
<feature type="binding site" evidence="19">
    <location>
        <position position="98"/>
    </location>
    <ligand>
        <name>Cu cation</name>
        <dbReference type="ChEBI" id="CHEBI:23378"/>
    </ligand>
</feature>
<keyword evidence="8 18" id="KW-0936">Ethylene signaling pathway</keyword>
<evidence type="ECO:0000256" key="2">
    <source>
        <dbReference type="ARBA" id="ARBA00009842"/>
    </source>
</evidence>
<evidence type="ECO:0000256" key="22">
    <source>
        <dbReference type="PROSITE-ProRule" id="PRU00169"/>
    </source>
</evidence>
<dbReference type="SUPFAM" id="SSF55781">
    <property type="entry name" value="GAF domain-like"/>
    <property type="match status" value="1"/>
</dbReference>
<dbReference type="CDD" id="cd16938">
    <property type="entry name" value="HATPase_ETR2_ERS2-EIN4-like"/>
    <property type="match status" value="1"/>
</dbReference>
<evidence type="ECO:0000256" key="21">
    <source>
        <dbReference type="PIRSR" id="PIRSR026389-4"/>
    </source>
</evidence>
<dbReference type="FunFam" id="1.10.287.130:FF:000087">
    <property type="entry name" value="Ethylene receptor 4"/>
    <property type="match status" value="1"/>
</dbReference>
<evidence type="ECO:0000256" key="18">
    <source>
        <dbReference type="PIRNR" id="PIRNR026389"/>
    </source>
</evidence>
<dbReference type="Proteomes" id="UP001153555">
    <property type="component" value="Unassembled WGS sequence"/>
</dbReference>
<keyword evidence="27" id="KW-1185">Reference proteome</keyword>
<evidence type="ECO:0000256" key="19">
    <source>
        <dbReference type="PIRSR" id="PIRSR026389-2"/>
    </source>
</evidence>
<evidence type="ECO:0000313" key="27">
    <source>
        <dbReference type="Proteomes" id="UP001153555"/>
    </source>
</evidence>
<dbReference type="GO" id="GO:0005524">
    <property type="term" value="F:ATP binding"/>
    <property type="evidence" value="ECO:0007669"/>
    <property type="project" value="UniProtKB-UniRule"/>
</dbReference>
<dbReference type="GO" id="GO:0046872">
    <property type="term" value="F:metal ion binding"/>
    <property type="evidence" value="ECO:0007669"/>
    <property type="project" value="UniProtKB-UniRule"/>
</dbReference>
<evidence type="ECO:0000256" key="23">
    <source>
        <dbReference type="SAM" id="Phobius"/>
    </source>
</evidence>
<evidence type="ECO:0000256" key="13">
    <source>
        <dbReference type="ARBA" id="ARBA00023008"/>
    </source>
</evidence>
<feature type="transmembrane region" description="Helical" evidence="23">
    <location>
        <begin position="116"/>
        <end position="146"/>
    </location>
</feature>
<dbReference type="Pfam" id="PF25487">
    <property type="entry name" value="ETR1_N"/>
    <property type="match status" value="1"/>
</dbReference>